<dbReference type="RefSeq" id="XP_016236804.1">
    <property type="nucleotide sequence ID" value="XM_016378127.1"/>
</dbReference>
<proteinExistence type="inferred from homology"/>
<dbReference type="OrthoDB" id="5307821at2759"/>
<dbReference type="GO" id="GO:0050664">
    <property type="term" value="F:oxidoreductase activity, acting on NAD(P)H, oxygen as acceptor"/>
    <property type="evidence" value="ECO:0007669"/>
    <property type="project" value="TreeGrafter"/>
</dbReference>
<feature type="region of interest" description="Disordered" evidence="4">
    <location>
        <begin position="1"/>
        <end position="81"/>
    </location>
</feature>
<evidence type="ECO:0000256" key="2">
    <source>
        <dbReference type="ARBA" id="ARBA00022857"/>
    </source>
</evidence>
<protein>
    <recommendedName>
        <fullName evidence="7">Gluconate 5-dehydrogenase</fullName>
    </recommendedName>
</protein>
<dbReference type="EMBL" id="KN847494">
    <property type="protein sequence ID" value="KIW16588.1"/>
    <property type="molecule type" value="Genomic_DNA"/>
</dbReference>
<organism evidence="5 6">
    <name type="scientific">Exophiala spinifera</name>
    <dbReference type="NCBI Taxonomy" id="91928"/>
    <lineage>
        <taxon>Eukaryota</taxon>
        <taxon>Fungi</taxon>
        <taxon>Dikarya</taxon>
        <taxon>Ascomycota</taxon>
        <taxon>Pezizomycotina</taxon>
        <taxon>Eurotiomycetes</taxon>
        <taxon>Chaetothyriomycetidae</taxon>
        <taxon>Chaetothyriales</taxon>
        <taxon>Herpotrichiellaceae</taxon>
        <taxon>Exophiala</taxon>
    </lineage>
</organism>
<evidence type="ECO:0000313" key="5">
    <source>
        <dbReference type="EMBL" id="KIW16588.1"/>
    </source>
</evidence>
<evidence type="ECO:0000256" key="1">
    <source>
        <dbReference type="ARBA" id="ARBA00006484"/>
    </source>
</evidence>
<dbReference type="InterPro" id="IPR036291">
    <property type="entry name" value="NAD(P)-bd_dom_sf"/>
</dbReference>
<dbReference type="GO" id="GO:0050085">
    <property type="term" value="F:mannitol 2-dehydrogenase (NADP+) activity"/>
    <property type="evidence" value="ECO:0007669"/>
    <property type="project" value="UniProtKB-ARBA"/>
</dbReference>
<dbReference type="STRING" id="91928.A0A0D2BC99"/>
<dbReference type="AlphaFoldDB" id="A0A0D2BC99"/>
<evidence type="ECO:0000313" key="6">
    <source>
        <dbReference type="Proteomes" id="UP000053328"/>
    </source>
</evidence>
<feature type="compositionally biased region" description="Polar residues" evidence="4">
    <location>
        <begin position="1"/>
        <end position="45"/>
    </location>
</feature>
<dbReference type="SUPFAM" id="SSF51735">
    <property type="entry name" value="NAD(P)-binding Rossmann-fold domains"/>
    <property type="match status" value="1"/>
</dbReference>
<feature type="compositionally biased region" description="Basic and acidic residues" evidence="4">
    <location>
        <begin position="47"/>
        <end position="59"/>
    </location>
</feature>
<evidence type="ECO:0008006" key="7">
    <source>
        <dbReference type="Google" id="ProtNLM"/>
    </source>
</evidence>
<dbReference type="Pfam" id="PF13561">
    <property type="entry name" value="adh_short_C2"/>
    <property type="match status" value="1"/>
</dbReference>
<dbReference type="FunFam" id="3.40.50.720:FF:000090">
    <property type="entry name" value="NADP-dependent mannitol dehydrogenase"/>
    <property type="match status" value="1"/>
</dbReference>
<dbReference type="Gene3D" id="3.40.50.720">
    <property type="entry name" value="NAD(P)-binding Rossmann-like Domain"/>
    <property type="match status" value="1"/>
</dbReference>
<evidence type="ECO:0000256" key="3">
    <source>
        <dbReference type="ARBA" id="ARBA00023002"/>
    </source>
</evidence>
<gene>
    <name evidence="5" type="ORF">PV08_03776</name>
</gene>
<dbReference type="HOGENOM" id="CLU_010194_1_1_1"/>
<comment type="similarity">
    <text evidence="1">Belongs to the short-chain dehydrogenases/reductases (SDR) family.</text>
</comment>
<dbReference type="InterPro" id="IPR020904">
    <property type="entry name" value="Sc_DH/Rdtase_CS"/>
</dbReference>
<evidence type="ECO:0000256" key="4">
    <source>
        <dbReference type="SAM" id="MobiDB-lite"/>
    </source>
</evidence>
<dbReference type="VEuPathDB" id="FungiDB:PV08_03776"/>
<dbReference type="Proteomes" id="UP000053328">
    <property type="component" value="Unassembled WGS sequence"/>
</dbReference>
<dbReference type="PANTHER" id="PTHR43008:SF14">
    <property type="entry name" value="DEHYDROGENASE ARBD, PUTATIVE-RELATED"/>
    <property type="match status" value="1"/>
</dbReference>
<keyword evidence="6" id="KW-1185">Reference proteome</keyword>
<dbReference type="InterPro" id="IPR002347">
    <property type="entry name" value="SDR_fam"/>
</dbReference>
<dbReference type="GeneID" id="27330859"/>
<name>A0A0D2BC99_9EURO</name>
<dbReference type="PROSITE" id="PS00061">
    <property type="entry name" value="ADH_SHORT"/>
    <property type="match status" value="1"/>
</dbReference>
<accession>A0A0D2BC99</accession>
<dbReference type="PANTHER" id="PTHR43008">
    <property type="entry name" value="BENZIL REDUCTASE"/>
    <property type="match status" value="1"/>
</dbReference>
<dbReference type="PRINTS" id="PR00080">
    <property type="entry name" value="SDRFAMILY"/>
</dbReference>
<dbReference type="PRINTS" id="PR00081">
    <property type="entry name" value="GDHRDH"/>
</dbReference>
<reference evidence="5 6" key="1">
    <citation type="submission" date="2015-01" db="EMBL/GenBank/DDBJ databases">
        <title>The Genome Sequence of Exophiala spinifera CBS89968.</title>
        <authorList>
            <consortium name="The Broad Institute Genomics Platform"/>
            <person name="Cuomo C."/>
            <person name="de Hoog S."/>
            <person name="Gorbushina A."/>
            <person name="Stielow B."/>
            <person name="Teixiera M."/>
            <person name="Abouelleil A."/>
            <person name="Chapman S.B."/>
            <person name="Priest M."/>
            <person name="Young S.K."/>
            <person name="Wortman J."/>
            <person name="Nusbaum C."/>
            <person name="Birren B."/>
        </authorList>
    </citation>
    <scope>NUCLEOTIDE SEQUENCE [LARGE SCALE GENOMIC DNA]</scope>
    <source>
        <strain evidence="5 6">CBS 89968</strain>
    </source>
</reference>
<sequence>MNTSTGLRLLRNATQGALRTKASSKATRQSFRPISTTNPQFISNTPRRRDPNDPYHKASTEAVGQSAGPHEGSASRTDREIVVEYPDDEKDLPPERPLRGRGGVHFVRTLPTFSLEGRTAVVTGGARGLGLVMGQALVSSGADLAIVDMNKEEAEKQAIELVEMFRRETPDNPDVLPKVTAHYCDVSDPTSVDECLAEVLDKHGKIDHLVTSAGFTENFSAETYPYDRIKKLWGVNVDGTYLFSTGVARHFMQRNITHGSIVMIGSMSGAIVNVPQPQAPYNAAKAAVRHLAASLAVEWAHAHIRVNCISPGYMLTALTRKILDDNPELNQKWTSLIPVGKMGSPEDLQGAVVYLLSDASRYVTGADLRVDGG</sequence>
<dbReference type="GO" id="GO:0019594">
    <property type="term" value="P:mannitol metabolic process"/>
    <property type="evidence" value="ECO:0007669"/>
    <property type="project" value="UniProtKB-ARBA"/>
</dbReference>
<keyword evidence="3" id="KW-0560">Oxidoreductase</keyword>
<keyword evidence="2" id="KW-0521">NADP</keyword>